<reference evidence="3 4" key="1">
    <citation type="submission" date="2018-12" db="EMBL/GenBank/DDBJ databases">
        <authorList>
            <consortium name="Pathogen Informatics"/>
        </authorList>
    </citation>
    <scope>NUCLEOTIDE SEQUENCE [LARGE SCALE GENOMIC DNA]</scope>
    <source>
        <strain evidence="3 4">NCTC13354</strain>
    </source>
</reference>
<evidence type="ECO:0000313" key="4">
    <source>
        <dbReference type="Proteomes" id="UP000269542"/>
    </source>
</evidence>
<dbReference type="EMBL" id="LR134476">
    <property type="protein sequence ID" value="VEI12552.1"/>
    <property type="molecule type" value="Genomic_DNA"/>
</dbReference>
<dbReference type="Proteomes" id="UP000269542">
    <property type="component" value="Chromosome"/>
</dbReference>
<organism evidence="3 4">
    <name type="scientific">Trueperella bialowiezensis</name>
    <dbReference type="NCBI Taxonomy" id="312285"/>
    <lineage>
        <taxon>Bacteria</taxon>
        <taxon>Bacillati</taxon>
        <taxon>Actinomycetota</taxon>
        <taxon>Actinomycetes</taxon>
        <taxon>Actinomycetales</taxon>
        <taxon>Actinomycetaceae</taxon>
        <taxon>Trueperella</taxon>
    </lineage>
</organism>
<sequence>MARAPREDQLQLLDVAELDAQLARLRSENENHPLRGQVGALMNEVAAKALDVTQAREAFAQAEQAYEKAAAKSAELSGVVKEKKDRLNAGIGMDSRELMTLQSEIDTNEQMLDEAFDAEFAALEQVEHWEAEITRLSEEQSQLNGAIVAGRAELEAEIEQIERDAADIRAQRDALYEPLAEPLKKEYERAVARGGLSVIALHPSGRTSGGVQLSPIEVNYIKNADPDNIHISDDYQCIVVLTDV</sequence>
<name>A0A448PCI3_9ACTO</name>
<dbReference type="Gene3D" id="1.10.287.1490">
    <property type="match status" value="1"/>
</dbReference>
<dbReference type="AlphaFoldDB" id="A0A448PCI3"/>
<dbReference type="OrthoDB" id="3268328at2"/>
<proteinExistence type="predicted"/>
<dbReference type="InterPro" id="IPR056003">
    <property type="entry name" value="CT398_CC_hairpin"/>
</dbReference>
<evidence type="ECO:0000313" key="3">
    <source>
        <dbReference type="EMBL" id="VEI12552.1"/>
    </source>
</evidence>
<protein>
    <recommendedName>
        <fullName evidence="2">CT398-like coiled coil hairpin domain-containing protein</fullName>
    </recommendedName>
</protein>
<evidence type="ECO:0000259" key="2">
    <source>
        <dbReference type="Pfam" id="PF24481"/>
    </source>
</evidence>
<dbReference type="Pfam" id="PF24481">
    <property type="entry name" value="CT398_CC"/>
    <property type="match status" value="1"/>
</dbReference>
<dbReference type="RefSeq" id="WP_126415749.1">
    <property type="nucleotide sequence ID" value="NZ_LR134476.1"/>
</dbReference>
<accession>A0A448PCI3</accession>
<gene>
    <name evidence="3" type="ORF">NCTC13354_00237</name>
</gene>
<evidence type="ECO:0000256" key="1">
    <source>
        <dbReference type="SAM" id="Coils"/>
    </source>
</evidence>
<feature type="domain" description="CT398-like coiled coil hairpin" evidence="2">
    <location>
        <begin position="15"/>
        <end position="195"/>
    </location>
</feature>
<feature type="coiled-coil region" evidence="1">
    <location>
        <begin position="126"/>
        <end position="171"/>
    </location>
</feature>
<keyword evidence="1" id="KW-0175">Coiled coil</keyword>
<keyword evidence="4" id="KW-1185">Reference proteome</keyword>
<dbReference type="KEGG" id="tbw:NCTC13354_00237"/>